<evidence type="ECO:0000313" key="2">
    <source>
        <dbReference type="EMBL" id="SFC44911.1"/>
    </source>
</evidence>
<keyword evidence="1" id="KW-1133">Transmembrane helix</keyword>
<proteinExistence type="predicted"/>
<dbReference type="RefSeq" id="WP_091530269.1">
    <property type="nucleotide sequence ID" value="NZ_FOLT01000007.1"/>
</dbReference>
<protein>
    <submittedName>
        <fullName evidence="2">Putative membrane protein</fullName>
    </submittedName>
</protein>
<reference evidence="3" key="1">
    <citation type="submission" date="2016-10" db="EMBL/GenBank/DDBJ databases">
        <authorList>
            <person name="Varghese N."/>
            <person name="Submissions S."/>
        </authorList>
    </citation>
    <scope>NUCLEOTIDE SEQUENCE [LARGE SCALE GENOMIC DNA]</scope>
    <source>
        <strain evidence="3">DSM 23664</strain>
    </source>
</reference>
<accession>A0A1I1J9V3</accession>
<evidence type="ECO:0000256" key="1">
    <source>
        <dbReference type="SAM" id="Phobius"/>
    </source>
</evidence>
<feature type="transmembrane region" description="Helical" evidence="1">
    <location>
        <begin position="12"/>
        <end position="34"/>
    </location>
</feature>
<keyword evidence="3" id="KW-1185">Reference proteome</keyword>
<dbReference type="Proteomes" id="UP000199612">
    <property type="component" value="Unassembled WGS sequence"/>
</dbReference>
<evidence type="ECO:0000313" key="3">
    <source>
        <dbReference type="Proteomes" id="UP000199612"/>
    </source>
</evidence>
<keyword evidence="1" id="KW-0812">Transmembrane</keyword>
<sequence>MMHSMYGLFGGGFSMMLGGLFWIVLIIVFLYLLFRKVSEDNTRHNTHHNTISRNHSALDILDEEYAKGNISEDEYMRKKNHLRQ</sequence>
<dbReference type="EMBL" id="FOLT01000007">
    <property type="protein sequence ID" value="SFC44911.1"/>
    <property type="molecule type" value="Genomic_DNA"/>
</dbReference>
<organism evidence="2 3">
    <name type="scientific">Alkalibacterium subtropicum</name>
    <dbReference type="NCBI Taxonomy" id="753702"/>
    <lineage>
        <taxon>Bacteria</taxon>
        <taxon>Bacillati</taxon>
        <taxon>Bacillota</taxon>
        <taxon>Bacilli</taxon>
        <taxon>Lactobacillales</taxon>
        <taxon>Carnobacteriaceae</taxon>
        <taxon>Alkalibacterium</taxon>
    </lineage>
</organism>
<dbReference type="STRING" id="753702.SAMN04488102_10729"/>
<gene>
    <name evidence="2" type="ORF">SAMN04488102_10729</name>
</gene>
<dbReference type="AlphaFoldDB" id="A0A1I1J9V3"/>
<name>A0A1I1J9V3_9LACT</name>
<dbReference type="OrthoDB" id="2329101at2"/>
<keyword evidence="1" id="KW-0472">Membrane</keyword>